<proteinExistence type="inferred from homology"/>
<keyword evidence="5" id="KW-1185">Reference proteome</keyword>
<dbReference type="AlphaFoldDB" id="A0A507R3R1"/>
<dbReference type="Gene3D" id="3.40.50.720">
    <property type="entry name" value="NAD(P)-binding Rossmann-like Domain"/>
    <property type="match status" value="1"/>
</dbReference>
<comment type="similarity">
    <text evidence="1">Belongs to the NmrA-type oxidoreductase family.</text>
</comment>
<keyword evidence="2" id="KW-0521">NADP</keyword>
<evidence type="ECO:0000259" key="3">
    <source>
        <dbReference type="Pfam" id="PF05368"/>
    </source>
</evidence>
<evidence type="ECO:0000313" key="5">
    <source>
        <dbReference type="Proteomes" id="UP000319663"/>
    </source>
</evidence>
<dbReference type="Gene3D" id="3.90.25.10">
    <property type="entry name" value="UDP-galactose 4-epimerase, domain 1"/>
    <property type="match status" value="1"/>
</dbReference>
<dbReference type="STRING" id="5098.A0A507R3R1"/>
<dbReference type="GO" id="GO:0005634">
    <property type="term" value="C:nucleus"/>
    <property type="evidence" value="ECO:0007669"/>
    <property type="project" value="TreeGrafter"/>
</dbReference>
<feature type="domain" description="NmrA-like" evidence="3">
    <location>
        <begin position="38"/>
        <end position="263"/>
    </location>
</feature>
<comment type="caution">
    <text evidence="4">The sequence shown here is derived from an EMBL/GenBank/DDBJ whole genome shotgun (WGS) entry which is preliminary data.</text>
</comment>
<evidence type="ECO:0000313" key="4">
    <source>
        <dbReference type="EMBL" id="TQB77540.1"/>
    </source>
</evidence>
<evidence type="ECO:0000256" key="2">
    <source>
        <dbReference type="ARBA" id="ARBA00022857"/>
    </source>
</evidence>
<dbReference type="InterPro" id="IPR051164">
    <property type="entry name" value="NmrA-like_oxidored"/>
</dbReference>
<evidence type="ECO:0000256" key="1">
    <source>
        <dbReference type="ARBA" id="ARBA00006328"/>
    </source>
</evidence>
<gene>
    <name evidence="4" type="ORF">MPDQ_000081</name>
</gene>
<dbReference type="SUPFAM" id="SSF51735">
    <property type="entry name" value="NAD(P)-binding Rossmann-fold domains"/>
    <property type="match status" value="1"/>
</dbReference>
<dbReference type="PANTHER" id="PTHR42748:SF22">
    <property type="entry name" value="NMRA-LIKE DOMAIN-CONTAINING PROTEIN"/>
    <property type="match status" value="1"/>
</dbReference>
<sequence length="441" mass="48178">MSRNVCITSVDGNTGFVVAELLLSDENFSKEIGTVTGLALNPDSEKCKDLVQLGAKTIAHQPGDVDSLAAAIKDTKADAICIIPPAHGDKVNITTELIEATKKANVPNAIFLSSAGCDLAERDKQPRLREFIDLEAKFLEAKGDPSTQAGYSPVVIRAGFYAENLLLYSPQAKEKGVLPIPVGQNHKFPPVALGDVALLAGHILSAKGPHGFSDKHRGQLITLTGPMLLSGEEIARAASEALGTQIKFQDISEQEARKVLRRKTSNDDSEIQYLLEYYSLVREGKTNYVSTTSFHDVTGDRPQEPPDFFKVYEDEFRPKSAKRRKVDGNMMLKDRQRPLGKPPRYFRIGPIRLRVVPQAELGVPASSYVSSQLPIHTPSSFYLLHLALHALIISGIAFPHCSSPFATLTSPTLPVLVPHARNCLAQQSSCIEPRHCAPHLH</sequence>
<dbReference type="EMBL" id="VIFY01000001">
    <property type="protein sequence ID" value="TQB77540.1"/>
    <property type="molecule type" value="Genomic_DNA"/>
</dbReference>
<organism evidence="4 5">
    <name type="scientific">Monascus purpureus</name>
    <name type="common">Red mold</name>
    <name type="synonym">Monascus anka</name>
    <dbReference type="NCBI Taxonomy" id="5098"/>
    <lineage>
        <taxon>Eukaryota</taxon>
        <taxon>Fungi</taxon>
        <taxon>Dikarya</taxon>
        <taxon>Ascomycota</taxon>
        <taxon>Pezizomycotina</taxon>
        <taxon>Eurotiomycetes</taxon>
        <taxon>Eurotiomycetidae</taxon>
        <taxon>Eurotiales</taxon>
        <taxon>Aspergillaceae</taxon>
        <taxon>Monascus</taxon>
    </lineage>
</organism>
<dbReference type="InterPro" id="IPR008030">
    <property type="entry name" value="NmrA-like"/>
</dbReference>
<accession>A0A507R3R1</accession>
<dbReference type="Proteomes" id="UP000319663">
    <property type="component" value="Unassembled WGS sequence"/>
</dbReference>
<reference evidence="4 5" key="1">
    <citation type="submission" date="2019-06" db="EMBL/GenBank/DDBJ databases">
        <title>Wine fermentation using esterase from Monascus purpureus.</title>
        <authorList>
            <person name="Geng C."/>
            <person name="Zhang Y."/>
        </authorList>
    </citation>
    <scope>NUCLEOTIDE SEQUENCE [LARGE SCALE GENOMIC DNA]</scope>
    <source>
        <strain evidence="4">HQ1</strain>
    </source>
</reference>
<dbReference type="PANTHER" id="PTHR42748">
    <property type="entry name" value="NITROGEN METABOLITE REPRESSION PROTEIN NMRA FAMILY MEMBER"/>
    <property type="match status" value="1"/>
</dbReference>
<protein>
    <recommendedName>
        <fullName evidence="3">NmrA-like domain-containing protein</fullName>
    </recommendedName>
</protein>
<name>A0A507R3R1_MONPU</name>
<dbReference type="Pfam" id="PF05368">
    <property type="entry name" value="NmrA"/>
    <property type="match status" value="1"/>
</dbReference>
<dbReference type="InterPro" id="IPR036291">
    <property type="entry name" value="NAD(P)-bd_dom_sf"/>
</dbReference>